<organism evidence="3 4">
    <name type="scientific">Candidatus Egerieicola pullicola</name>
    <dbReference type="NCBI Taxonomy" id="2840775"/>
    <lineage>
        <taxon>Bacteria</taxon>
        <taxon>Bacillati</taxon>
        <taxon>Bacillota</taxon>
        <taxon>Clostridia</taxon>
        <taxon>Eubacteriales</taxon>
        <taxon>Oscillospiraceae</taxon>
        <taxon>Oscillospiraceae incertae sedis</taxon>
        <taxon>Candidatus Egerieicola</taxon>
    </lineage>
</organism>
<dbReference type="PANTHER" id="PTHR42678:SF34">
    <property type="entry name" value="OS04G0183300 PROTEIN"/>
    <property type="match status" value="1"/>
</dbReference>
<dbReference type="InterPro" id="IPR036928">
    <property type="entry name" value="AS_sf"/>
</dbReference>
<dbReference type="Proteomes" id="UP000886749">
    <property type="component" value="Unassembled WGS sequence"/>
</dbReference>
<keyword evidence="1" id="KW-0472">Membrane</keyword>
<proteinExistence type="predicted"/>
<accession>A0A9D1AJA1</accession>
<reference evidence="3" key="2">
    <citation type="journal article" date="2021" name="PeerJ">
        <title>Extensive microbial diversity within the chicken gut microbiome revealed by metagenomics and culture.</title>
        <authorList>
            <person name="Gilroy R."/>
            <person name="Ravi A."/>
            <person name="Getino M."/>
            <person name="Pursley I."/>
            <person name="Horton D.L."/>
            <person name="Alikhan N.F."/>
            <person name="Baker D."/>
            <person name="Gharbi K."/>
            <person name="Hall N."/>
            <person name="Watson M."/>
            <person name="Adriaenssens E.M."/>
            <person name="Foster-Nyarko E."/>
            <person name="Jarju S."/>
            <person name="Secka A."/>
            <person name="Antonio M."/>
            <person name="Oren A."/>
            <person name="Chaudhuri R.R."/>
            <person name="La Ragione R."/>
            <person name="Hildebrand F."/>
            <person name="Pallen M.J."/>
        </authorList>
    </citation>
    <scope>NUCLEOTIDE SEQUENCE</scope>
    <source>
        <strain evidence="3">CHK184-25365</strain>
    </source>
</reference>
<gene>
    <name evidence="3" type="ORF">IAB36_06395</name>
</gene>
<keyword evidence="1" id="KW-0812">Transmembrane</keyword>
<dbReference type="SUPFAM" id="SSF75304">
    <property type="entry name" value="Amidase signature (AS) enzymes"/>
    <property type="match status" value="1"/>
</dbReference>
<reference evidence="3" key="1">
    <citation type="submission" date="2020-10" db="EMBL/GenBank/DDBJ databases">
        <authorList>
            <person name="Gilroy R."/>
        </authorList>
    </citation>
    <scope>NUCLEOTIDE SEQUENCE</scope>
    <source>
        <strain evidence="3">CHK184-25365</strain>
    </source>
</reference>
<feature type="transmembrane region" description="Helical" evidence="1">
    <location>
        <begin position="12"/>
        <end position="31"/>
    </location>
</feature>
<comment type="caution">
    <text evidence="3">The sequence shown here is derived from an EMBL/GenBank/DDBJ whole genome shotgun (WGS) entry which is preliminary data.</text>
</comment>
<dbReference type="EMBL" id="DVGY01000146">
    <property type="protein sequence ID" value="HIR41437.1"/>
    <property type="molecule type" value="Genomic_DNA"/>
</dbReference>
<evidence type="ECO:0000256" key="1">
    <source>
        <dbReference type="SAM" id="Phobius"/>
    </source>
</evidence>
<dbReference type="Pfam" id="PF01425">
    <property type="entry name" value="Amidase"/>
    <property type="match status" value="1"/>
</dbReference>
<protein>
    <recommendedName>
        <fullName evidence="2">Amidase domain-containing protein</fullName>
    </recommendedName>
</protein>
<dbReference type="PANTHER" id="PTHR42678">
    <property type="entry name" value="AMIDASE"/>
    <property type="match status" value="1"/>
</dbReference>
<dbReference type="InterPro" id="IPR023631">
    <property type="entry name" value="Amidase_dom"/>
</dbReference>
<feature type="domain" description="Amidase" evidence="2">
    <location>
        <begin position="82"/>
        <end position="571"/>
    </location>
</feature>
<evidence type="ECO:0000313" key="4">
    <source>
        <dbReference type="Proteomes" id="UP000886749"/>
    </source>
</evidence>
<name>A0A9D1AJA1_9FIRM</name>
<dbReference type="Gene3D" id="3.90.1300.10">
    <property type="entry name" value="Amidase signature (AS) domain"/>
    <property type="match status" value="1"/>
</dbReference>
<keyword evidence="1" id="KW-1133">Transmembrane helix</keyword>
<sequence length="610" mass="65404">MKESIRIRRKTLLRMSAILVSMAMAGTVYSFSLPRLEVGAAAASTQSKVAQLEEMFTTLDLMDITIPELQQALEEGRVTSEELVQMYLDRIEAYDDSLDLNAIISINPDALETARELDAERAAGNVRGPLHGVPIIIKDNYDLEGMATTAGATALKDSIAPDDAAVVARLREAGAIVIAKANLSEFAFSGSNSRSAAGGTVHNAYDTSRTPAGSSGGTAVSVTSNFAVAGLGTDTGSSIRRPSSFGNLYGLRPSKGLTSIDGVVPLNADQDVTGPMCRTVEDLAILLDAIAGTDEADHYTVDADADSLVPADGYTSHLKADGLEGKRIGYLTNSFGYYASTSRDSEGNWVTTELADPTELDPKVDGMVDQALDTLQDGGAELVDLSDELPDSLIFELNGAVNNVRLTGSDVFDWDMYEYFQSLGSNATMHSVADIIVDGGYISDLSYYGTPVDELVNPRYDDRGMMTKEYEEQWNARLNFRNTVSQILEENDIDAVVYVSQTDIPCLEEDSDGSGTNNNGAAYINKFGPVAGLPDMMIPMGLSETDPANGVDNAMPLGMSLFSSYGNEATLIEIAYGYEQTAGDDIRQQPELLPALPDQELNTFLEDLVT</sequence>
<evidence type="ECO:0000313" key="3">
    <source>
        <dbReference type="EMBL" id="HIR41437.1"/>
    </source>
</evidence>
<evidence type="ECO:0000259" key="2">
    <source>
        <dbReference type="Pfam" id="PF01425"/>
    </source>
</evidence>
<dbReference type="AlphaFoldDB" id="A0A9D1AJA1"/>
<feature type="non-terminal residue" evidence="3">
    <location>
        <position position="610"/>
    </location>
</feature>